<dbReference type="Proteomes" id="UP000295293">
    <property type="component" value="Unassembled WGS sequence"/>
</dbReference>
<dbReference type="Pfam" id="PF13712">
    <property type="entry name" value="Glyco_tranf_2_5"/>
    <property type="match status" value="1"/>
</dbReference>
<feature type="domain" description="Streptomycin biosynthesis protein StrF" evidence="1">
    <location>
        <begin position="103"/>
        <end position="286"/>
    </location>
</feature>
<reference evidence="2 3" key="1">
    <citation type="submission" date="2019-03" db="EMBL/GenBank/DDBJ databases">
        <title>Genomic Encyclopedia of Type Strains, Phase IV (KMG-IV): sequencing the most valuable type-strain genomes for metagenomic binning, comparative biology and taxonomic classification.</title>
        <authorList>
            <person name="Goeker M."/>
        </authorList>
    </citation>
    <scope>NUCLEOTIDE SEQUENCE [LARGE SCALE GENOMIC DNA]</scope>
    <source>
        <strain evidence="2 3">DSM 21667</strain>
    </source>
</reference>
<protein>
    <submittedName>
        <fullName evidence="2">Glycosyl transferase family 2</fullName>
    </submittedName>
</protein>
<evidence type="ECO:0000259" key="1">
    <source>
        <dbReference type="Pfam" id="PF13712"/>
    </source>
</evidence>
<organism evidence="2 3">
    <name type="scientific">Tahibacter aquaticus</name>
    <dbReference type="NCBI Taxonomy" id="520092"/>
    <lineage>
        <taxon>Bacteria</taxon>
        <taxon>Pseudomonadati</taxon>
        <taxon>Pseudomonadota</taxon>
        <taxon>Gammaproteobacteria</taxon>
        <taxon>Lysobacterales</taxon>
        <taxon>Rhodanobacteraceae</taxon>
        <taxon>Tahibacter</taxon>
    </lineage>
</organism>
<evidence type="ECO:0000313" key="2">
    <source>
        <dbReference type="EMBL" id="TDR48759.1"/>
    </source>
</evidence>
<dbReference type="InterPro" id="IPR059123">
    <property type="entry name" value="StrF_dom"/>
</dbReference>
<keyword evidence="3" id="KW-1185">Reference proteome</keyword>
<comment type="caution">
    <text evidence="2">The sequence shown here is derived from an EMBL/GenBank/DDBJ whole genome shotgun (WGS) entry which is preliminary data.</text>
</comment>
<dbReference type="OrthoDB" id="257969at2"/>
<dbReference type="Gene3D" id="3.90.550.10">
    <property type="entry name" value="Spore Coat Polysaccharide Biosynthesis Protein SpsA, Chain A"/>
    <property type="match status" value="1"/>
</dbReference>
<accession>A0A4R6ZAM7</accession>
<sequence>MPEYAPTDPQHAAALLQQAMVAGQSGRWEQAAAGLRDAWRADPAQHLAGQGLLECAAQLLRQGRQAPPRPPDALAAGAISVIVCSVEPARLARLRHDLERELAGEDWELVHIADARSLNDGYARGMARARGELIVLCHDDIGILTRRFAQRLREYLARFDLVGVAGTDRLSGPKWFWQGPPHTYSWVSQPHGQAWLAGLLGAYGPLIDDAQALDGVFLAAHRATLEQLGFDGARFDGFHFYDLDLSWRAHRAGLRCAIGLDLLIWHASGGNFAASWQQYAQRFVDKFPDIAPRQPAGLYRPGTLMLPDANLAEPVYDWIAHWLQQASPSR</sequence>
<keyword evidence="2" id="KW-0808">Transferase</keyword>
<dbReference type="GO" id="GO:0016740">
    <property type="term" value="F:transferase activity"/>
    <property type="evidence" value="ECO:0007669"/>
    <property type="project" value="UniProtKB-KW"/>
</dbReference>
<dbReference type="InterPro" id="IPR029044">
    <property type="entry name" value="Nucleotide-diphossugar_trans"/>
</dbReference>
<dbReference type="RefSeq" id="WP_133816867.1">
    <property type="nucleotide sequence ID" value="NZ_SNZH01000001.1"/>
</dbReference>
<dbReference type="SUPFAM" id="SSF53448">
    <property type="entry name" value="Nucleotide-diphospho-sugar transferases"/>
    <property type="match status" value="1"/>
</dbReference>
<dbReference type="EMBL" id="SNZH01000001">
    <property type="protein sequence ID" value="TDR48759.1"/>
    <property type="molecule type" value="Genomic_DNA"/>
</dbReference>
<proteinExistence type="predicted"/>
<name>A0A4R6ZAM7_9GAMM</name>
<dbReference type="AlphaFoldDB" id="A0A4R6ZAM7"/>
<evidence type="ECO:0000313" key="3">
    <source>
        <dbReference type="Proteomes" id="UP000295293"/>
    </source>
</evidence>
<gene>
    <name evidence="2" type="ORF">DFR29_101383</name>
</gene>